<sequence length="176" mass="20288">MEQQIYEKMLSTVLILLYTKKHFFEGIMKLRNINTTQSIELYIPDVSSEVKLPFFDVGISAGFPSPADDFIELSIDLNKEFIKHKYTTYFARVKGHSMKNAGINDGDLLIIDKSLEPQNNKIAVCQIDGEFTVKRIKIEKDIIWLIAENEDYQPIKVTPENNFVIWGIVIHSIKSF</sequence>
<keyword evidence="10" id="KW-1185">Reference proteome</keyword>
<evidence type="ECO:0000256" key="4">
    <source>
        <dbReference type="ARBA" id="ARBA00022813"/>
    </source>
</evidence>
<dbReference type="NCBIfam" id="NF007621">
    <property type="entry name" value="PRK10276.1"/>
    <property type="match status" value="1"/>
</dbReference>
<evidence type="ECO:0000256" key="6">
    <source>
        <dbReference type="ARBA" id="ARBA00023236"/>
    </source>
</evidence>
<dbReference type="InterPro" id="IPR039418">
    <property type="entry name" value="LexA-like"/>
</dbReference>
<dbReference type="GO" id="GO:0009432">
    <property type="term" value="P:SOS response"/>
    <property type="evidence" value="ECO:0007669"/>
    <property type="project" value="UniProtKB-KW"/>
</dbReference>
<name>A0A1M7M6N6_9FLAO</name>
<dbReference type="Proteomes" id="UP000184028">
    <property type="component" value="Unassembled WGS sequence"/>
</dbReference>
<evidence type="ECO:0000256" key="2">
    <source>
        <dbReference type="ARBA" id="ARBA00022763"/>
    </source>
</evidence>
<dbReference type="GO" id="GO:0006355">
    <property type="term" value="P:regulation of DNA-templated transcription"/>
    <property type="evidence" value="ECO:0007669"/>
    <property type="project" value="InterPro"/>
</dbReference>
<dbReference type="Pfam" id="PF00717">
    <property type="entry name" value="Peptidase_S24"/>
    <property type="match status" value="1"/>
</dbReference>
<evidence type="ECO:0000313" key="9">
    <source>
        <dbReference type="EMBL" id="SHM86403.1"/>
    </source>
</evidence>
<dbReference type="InterPro" id="IPR006197">
    <property type="entry name" value="Peptidase_S24_LexA"/>
</dbReference>
<evidence type="ECO:0000256" key="5">
    <source>
        <dbReference type="ARBA" id="ARBA00023204"/>
    </source>
</evidence>
<dbReference type="GO" id="GO:0016787">
    <property type="term" value="F:hydrolase activity"/>
    <property type="evidence" value="ECO:0007669"/>
    <property type="project" value="UniProtKB-KW"/>
</dbReference>
<evidence type="ECO:0000256" key="1">
    <source>
        <dbReference type="ARBA" id="ARBA00007484"/>
    </source>
</evidence>
<dbReference type="PANTHER" id="PTHR33516:SF2">
    <property type="entry name" value="LEXA REPRESSOR-RELATED"/>
    <property type="match status" value="1"/>
</dbReference>
<dbReference type="InterPro" id="IPR015927">
    <property type="entry name" value="Peptidase_S24_S26A/B/C"/>
</dbReference>
<dbReference type="AlphaFoldDB" id="A0A1M7M6N6"/>
<reference evidence="10" key="1">
    <citation type="submission" date="2016-11" db="EMBL/GenBank/DDBJ databases">
        <authorList>
            <person name="Varghese N."/>
            <person name="Submissions S."/>
        </authorList>
    </citation>
    <scope>NUCLEOTIDE SEQUENCE [LARGE SCALE GENOMIC DNA]</scope>
    <source>
        <strain evidence="10">DSM 24724</strain>
    </source>
</reference>
<dbReference type="CDD" id="cd06529">
    <property type="entry name" value="S24_LexA-like"/>
    <property type="match status" value="1"/>
</dbReference>
<evidence type="ECO:0000259" key="8">
    <source>
        <dbReference type="Pfam" id="PF00717"/>
    </source>
</evidence>
<dbReference type="SUPFAM" id="SSF51306">
    <property type="entry name" value="LexA/Signal peptidase"/>
    <property type="match status" value="1"/>
</dbReference>
<evidence type="ECO:0000313" key="10">
    <source>
        <dbReference type="Proteomes" id="UP000184028"/>
    </source>
</evidence>
<feature type="domain" description="Peptidase S24/S26A/S26B/S26C" evidence="8">
    <location>
        <begin position="58"/>
        <end position="170"/>
    </location>
</feature>
<gene>
    <name evidence="9" type="ORF">SAMN05444484_111107</name>
</gene>
<keyword evidence="4 7" id="KW-0068">Autocatalytic cleavage</keyword>
<dbReference type="PRINTS" id="PR00726">
    <property type="entry name" value="LEXASERPTASE"/>
</dbReference>
<dbReference type="PANTHER" id="PTHR33516">
    <property type="entry name" value="LEXA REPRESSOR"/>
    <property type="match status" value="1"/>
</dbReference>
<dbReference type="Gene3D" id="2.10.109.10">
    <property type="entry name" value="Umud Fragment, subunit A"/>
    <property type="match status" value="1"/>
</dbReference>
<proteinExistence type="inferred from homology"/>
<keyword evidence="3 7" id="KW-0378">Hydrolase</keyword>
<keyword evidence="5" id="KW-0234">DNA repair</keyword>
<evidence type="ECO:0000256" key="3">
    <source>
        <dbReference type="ARBA" id="ARBA00022801"/>
    </source>
</evidence>
<dbReference type="GO" id="GO:0003677">
    <property type="term" value="F:DNA binding"/>
    <property type="evidence" value="ECO:0007669"/>
    <property type="project" value="InterPro"/>
</dbReference>
<protein>
    <submittedName>
        <fullName evidence="9">DNA polymerase V</fullName>
    </submittedName>
</protein>
<dbReference type="InterPro" id="IPR036286">
    <property type="entry name" value="LexA/Signal_pep-like_sf"/>
</dbReference>
<organism evidence="9 10">
    <name type="scientific">Flavobacterium chilense</name>
    <dbReference type="NCBI Taxonomy" id="946677"/>
    <lineage>
        <taxon>Bacteria</taxon>
        <taxon>Pseudomonadati</taxon>
        <taxon>Bacteroidota</taxon>
        <taxon>Flavobacteriia</taxon>
        <taxon>Flavobacteriales</taxon>
        <taxon>Flavobacteriaceae</taxon>
        <taxon>Flavobacterium</taxon>
    </lineage>
</organism>
<keyword evidence="6" id="KW-0742">SOS response</keyword>
<evidence type="ECO:0000256" key="7">
    <source>
        <dbReference type="RuleBase" id="RU003991"/>
    </source>
</evidence>
<keyword evidence="2" id="KW-0227">DNA damage</keyword>
<comment type="similarity">
    <text evidence="1 7">Belongs to the peptidase S24 family.</text>
</comment>
<dbReference type="InterPro" id="IPR050077">
    <property type="entry name" value="LexA_repressor"/>
</dbReference>
<dbReference type="GO" id="GO:0006281">
    <property type="term" value="P:DNA repair"/>
    <property type="evidence" value="ECO:0007669"/>
    <property type="project" value="UniProtKB-KW"/>
</dbReference>
<dbReference type="EMBL" id="FRBT01000011">
    <property type="protein sequence ID" value="SHM86403.1"/>
    <property type="molecule type" value="Genomic_DNA"/>
</dbReference>
<accession>A0A1M7M6N6</accession>
<dbReference type="STRING" id="946677.SAMN05444484_111107"/>